<comment type="caution">
    <text evidence="1">The sequence shown here is derived from an EMBL/GenBank/DDBJ whole genome shotgun (WGS) entry which is preliminary data.</text>
</comment>
<dbReference type="RefSeq" id="WP_124395973.1">
    <property type="nucleotide sequence ID" value="NZ_BHYM01000094.1"/>
</dbReference>
<gene>
    <name evidence="1" type="ORF">Rhow_008797</name>
</gene>
<dbReference type="InterPro" id="IPR001387">
    <property type="entry name" value="Cro/C1-type_HTH"/>
</dbReference>
<dbReference type="CDD" id="cd00093">
    <property type="entry name" value="HTH_XRE"/>
    <property type="match status" value="1"/>
</dbReference>
<dbReference type="SUPFAM" id="SSF46689">
    <property type="entry name" value="Homeodomain-like"/>
    <property type="match status" value="1"/>
</dbReference>
<dbReference type="OrthoDB" id="2065409at2"/>
<proteinExistence type="predicted"/>
<evidence type="ECO:0000313" key="1">
    <source>
        <dbReference type="EMBL" id="GCE44376.1"/>
    </source>
</evidence>
<keyword evidence="2" id="KW-1185">Reference proteome</keyword>
<evidence type="ECO:0000313" key="2">
    <source>
        <dbReference type="Proteomes" id="UP000287519"/>
    </source>
</evidence>
<name>A0A402CL18_RHOWR</name>
<dbReference type="AlphaFoldDB" id="A0A402CL18"/>
<dbReference type="InterPro" id="IPR009057">
    <property type="entry name" value="Homeodomain-like_sf"/>
</dbReference>
<sequence>MLPRDRAELILALGQAGWSVDAIAGQLGYSPTTIRSYLTGRTKPGVRTARPRLLTDALADYSRQRLTEDPQLRPHALFNELKELGFQASKATFYRETQQLRQPVEQPSPPDQDLLDLVSRSRLLTSALADYGRQRLTEDPHLRPNALFTELKERGFQASRATFYRELRQFRQSGEQPSHPRPFGRLGEHTVVLPRPVAPITGETLSSYLPRLARANHLTLAEVLAALPSWFSTKINNPDEISQHHMLVPATTEALNALARLARTTPQRLAGALPAFGTTHTRGPVRATTACRYCTARRGVSDPIPVHLPVHLKVCTHHGVWLSDTRQPNLDITACPEIITAQHRANRLLRRYTPQQLVLAHEIAVTAIPSWPTTQAAIPRHWRHRLLTLQTVNQHRGIGTDHEAYTRAAKYPDAIALVPGILNIRENEQDQMAKSPDPRAPRQP</sequence>
<protein>
    <submittedName>
        <fullName evidence="1">Uncharacterized protein</fullName>
    </submittedName>
</protein>
<organism evidence="1 2">
    <name type="scientific">Rhodococcus wratislaviensis</name>
    <name type="common">Tsukamurella wratislaviensis</name>
    <dbReference type="NCBI Taxonomy" id="44752"/>
    <lineage>
        <taxon>Bacteria</taxon>
        <taxon>Bacillati</taxon>
        <taxon>Actinomycetota</taxon>
        <taxon>Actinomycetes</taxon>
        <taxon>Mycobacteriales</taxon>
        <taxon>Nocardiaceae</taxon>
        <taxon>Rhodococcus</taxon>
    </lineage>
</organism>
<reference evidence="1 2" key="1">
    <citation type="submission" date="2018-11" db="EMBL/GenBank/DDBJ databases">
        <title>Microbial catabolism of amino acid.</title>
        <authorList>
            <person name="Hibi M."/>
            <person name="Ogawa J."/>
        </authorList>
    </citation>
    <scope>NUCLEOTIDE SEQUENCE [LARGE SCALE GENOMIC DNA]</scope>
    <source>
        <strain evidence="1 2">C31-06</strain>
    </source>
</reference>
<accession>A0A402CL18</accession>
<dbReference type="EMBL" id="BHYM01000094">
    <property type="protein sequence ID" value="GCE44376.1"/>
    <property type="molecule type" value="Genomic_DNA"/>
</dbReference>
<dbReference type="Proteomes" id="UP000287519">
    <property type="component" value="Unassembled WGS sequence"/>
</dbReference>